<feature type="region of interest" description="Sigma-70 factor domain-2" evidence="6">
    <location>
        <begin position="14"/>
        <end position="86"/>
    </location>
</feature>
<comment type="caution">
    <text evidence="6">Lacks conserved residue(s) required for the propagation of feature annotation.</text>
</comment>
<dbReference type="GO" id="GO:0003677">
    <property type="term" value="F:DNA binding"/>
    <property type="evidence" value="ECO:0007669"/>
    <property type="project" value="UniProtKB-UniRule"/>
</dbReference>
<feature type="short sequence motif" description="Interaction with polymerase core subunit RpoC" evidence="6">
    <location>
        <begin position="41"/>
        <end position="44"/>
    </location>
</feature>
<dbReference type="Gene3D" id="1.20.140.160">
    <property type="match status" value="1"/>
</dbReference>
<dbReference type="OrthoDB" id="9799825at2"/>
<proteinExistence type="inferred from homology"/>
<dbReference type="InterPro" id="IPR000943">
    <property type="entry name" value="RNA_pol_sigma70"/>
</dbReference>
<evidence type="ECO:0000313" key="8">
    <source>
        <dbReference type="EMBL" id="PRY99713.1"/>
    </source>
</evidence>
<comment type="caution">
    <text evidence="8">The sequence shown here is derived from an EMBL/GenBank/DDBJ whole genome shotgun (WGS) entry which is preliminary data.</text>
</comment>
<sequence>MYNATGKTDDKEKLVLAHADMVRKIAYQIKAKLPANIEIDDLMQAGMIGLLDASDKFQDNQGAQFATYAAQRIHGAIMDELRGSDWVPRSVRKQMREIETAIHYLEQKLGRGPTEAEVAKRMNITLDQYHAYLHDSSGHRLIYFEDFHQEQDTEHYLDAHVVDKKADALRLLMSTEFKDNLTRAIEALPDREKTLMSLYYEQDLNLKEIGAVMNITESRVSQLHSQAVARLRVSLQDDIWTGRV</sequence>
<evidence type="ECO:0000256" key="4">
    <source>
        <dbReference type="ARBA" id="ARBA00023125"/>
    </source>
</evidence>
<dbReference type="HAMAP" id="MF_00962">
    <property type="entry name" value="Sigma70_FliA"/>
    <property type="match status" value="1"/>
</dbReference>
<dbReference type="Proteomes" id="UP000238308">
    <property type="component" value="Unassembled WGS sequence"/>
</dbReference>
<evidence type="ECO:0000313" key="9">
    <source>
        <dbReference type="Proteomes" id="UP000238308"/>
    </source>
</evidence>
<comment type="function">
    <text evidence="6">Sigma factors are initiation factors that promote the attachment of RNA polymerase to specific initiation sites and are then released. This sigma factor controls the expression of flagella-related genes.</text>
</comment>
<name>A0A2T0XLA1_9BURK</name>
<evidence type="ECO:0000256" key="1">
    <source>
        <dbReference type="ARBA" id="ARBA00022490"/>
    </source>
</evidence>
<feature type="DNA-binding region" description="H-T-H motif" evidence="6">
    <location>
        <begin position="206"/>
        <end position="225"/>
    </location>
</feature>
<accession>A0A2T0XLA1</accession>
<keyword evidence="1 6" id="KW-0963">Cytoplasm</keyword>
<dbReference type="InterPro" id="IPR013325">
    <property type="entry name" value="RNA_pol_sigma_r2"/>
</dbReference>
<organism evidence="8 9">
    <name type="scientific">Jezberella montanilacus</name>
    <dbReference type="NCBI Taxonomy" id="323426"/>
    <lineage>
        <taxon>Bacteria</taxon>
        <taxon>Pseudomonadati</taxon>
        <taxon>Pseudomonadota</taxon>
        <taxon>Betaproteobacteria</taxon>
        <taxon>Burkholderiales</taxon>
        <taxon>Alcaligenaceae</taxon>
        <taxon>Jezberella</taxon>
    </lineage>
</organism>
<evidence type="ECO:0000256" key="3">
    <source>
        <dbReference type="ARBA" id="ARBA00023082"/>
    </source>
</evidence>
<dbReference type="GO" id="GO:0006352">
    <property type="term" value="P:DNA-templated transcription initiation"/>
    <property type="evidence" value="ECO:0007669"/>
    <property type="project" value="UniProtKB-UniRule"/>
</dbReference>
<gene>
    <name evidence="6" type="primary">fliA</name>
    <name evidence="8" type="ORF">BCM14_1166</name>
</gene>
<keyword evidence="5 6" id="KW-0804">Transcription</keyword>
<dbReference type="CDD" id="cd06171">
    <property type="entry name" value="Sigma70_r4"/>
    <property type="match status" value="1"/>
</dbReference>
<dbReference type="PANTHER" id="PTHR30385">
    <property type="entry name" value="SIGMA FACTOR F FLAGELLAR"/>
    <property type="match status" value="1"/>
</dbReference>
<evidence type="ECO:0000256" key="6">
    <source>
        <dbReference type="HAMAP-Rule" id="MF_00962"/>
    </source>
</evidence>
<dbReference type="EMBL" id="PVTV01000011">
    <property type="protein sequence ID" value="PRY99713.1"/>
    <property type="molecule type" value="Genomic_DNA"/>
</dbReference>
<evidence type="ECO:0000256" key="2">
    <source>
        <dbReference type="ARBA" id="ARBA00023015"/>
    </source>
</evidence>
<dbReference type="InterPro" id="IPR028617">
    <property type="entry name" value="Sigma70_FliA"/>
</dbReference>
<dbReference type="GO" id="GO:0016987">
    <property type="term" value="F:sigma factor activity"/>
    <property type="evidence" value="ECO:0007669"/>
    <property type="project" value="UniProtKB-UniRule"/>
</dbReference>
<dbReference type="NCBIfam" id="TIGR02937">
    <property type="entry name" value="sigma70-ECF"/>
    <property type="match status" value="1"/>
</dbReference>
<dbReference type="InterPro" id="IPR007627">
    <property type="entry name" value="RNA_pol_sigma70_r2"/>
</dbReference>
<dbReference type="RefSeq" id="WP_106226978.1">
    <property type="nucleotide sequence ID" value="NZ_PVTV01000011.1"/>
</dbReference>
<dbReference type="Pfam" id="PF04539">
    <property type="entry name" value="Sigma70_r3"/>
    <property type="match status" value="1"/>
</dbReference>
<dbReference type="InterPro" id="IPR014284">
    <property type="entry name" value="RNA_pol_sigma-70_dom"/>
</dbReference>
<dbReference type="PROSITE" id="PS00716">
    <property type="entry name" value="SIGMA70_2"/>
    <property type="match status" value="1"/>
</dbReference>
<dbReference type="SUPFAM" id="SSF88659">
    <property type="entry name" value="Sigma3 and sigma4 domains of RNA polymerase sigma factors"/>
    <property type="match status" value="2"/>
</dbReference>
<comment type="similarity">
    <text evidence="6">Belongs to the sigma-70 factor family. FliA subfamily.</text>
</comment>
<dbReference type="SUPFAM" id="SSF88946">
    <property type="entry name" value="Sigma2 domain of RNA polymerase sigma factors"/>
    <property type="match status" value="1"/>
</dbReference>
<reference evidence="8 9" key="1">
    <citation type="submission" date="2018-03" db="EMBL/GenBank/DDBJ databases">
        <title>Genomic Encyclopedia of Type Strains, Phase III (KMG-III): the genomes of soil and plant-associated and newly described type strains.</title>
        <authorList>
            <person name="Whitman W."/>
        </authorList>
    </citation>
    <scope>NUCLEOTIDE SEQUENCE [LARGE SCALE GENOMIC DNA]</scope>
    <source>
        <strain evidence="8 9">MWH-P2sevCIIIb</strain>
    </source>
</reference>
<dbReference type="InterPro" id="IPR012845">
    <property type="entry name" value="RNA_pol_sigma_FliA_WhiG"/>
</dbReference>
<evidence type="ECO:0000259" key="7">
    <source>
        <dbReference type="PROSITE" id="PS00716"/>
    </source>
</evidence>
<dbReference type="Pfam" id="PF04545">
    <property type="entry name" value="Sigma70_r4"/>
    <property type="match status" value="1"/>
</dbReference>
<dbReference type="PANTHER" id="PTHR30385:SF7">
    <property type="entry name" value="RNA POLYMERASE SIGMA FACTOR FLIA"/>
    <property type="match status" value="1"/>
</dbReference>
<dbReference type="NCBIfam" id="NF005413">
    <property type="entry name" value="PRK06986.1"/>
    <property type="match status" value="1"/>
</dbReference>
<keyword evidence="9" id="KW-1185">Reference proteome</keyword>
<feature type="domain" description="RNA polymerase sigma-70" evidence="7">
    <location>
        <begin position="205"/>
        <end position="231"/>
    </location>
</feature>
<feature type="region of interest" description="Sigma-70 factor domain-4" evidence="6">
    <location>
        <begin position="184"/>
        <end position="232"/>
    </location>
</feature>
<dbReference type="Pfam" id="PF04542">
    <property type="entry name" value="Sigma70_r2"/>
    <property type="match status" value="1"/>
</dbReference>
<dbReference type="InterPro" id="IPR007630">
    <property type="entry name" value="RNA_pol_sigma70_r4"/>
</dbReference>
<dbReference type="GO" id="GO:0005737">
    <property type="term" value="C:cytoplasm"/>
    <property type="evidence" value="ECO:0007669"/>
    <property type="project" value="UniProtKB-SubCell"/>
</dbReference>
<comment type="subcellular location">
    <subcellularLocation>
        <location evidence="6">Cytoplasm</location>
    </subcellularLocation>
</comment>
<dbReference type="PIRSF" id="PIRSF000770">
    <property type="entry name" value="RNA_pol_sigma-SigE/K"/>
    <property type="match status" value="1"/>
</dbReference>
<dbReference type="InterPro" id="IPR013324">
    <property type="entry name" value="RNA_pol_sigma_r3/r4-like"/>
</dbReference>
<evidence type="ECO:0000256" key="5">
    <source>
        <dbReference type="ARBA" id="ARBA00023163"/>
    </source>
</evidence>
<dbReference type="InterPro" id="IPR007624">
    <property type="entry name" value="RNA_pol_sigma70_r3"/>
</dbReference>
<dbReference type="NCBIfam" id="TIGR02479">
    <property type="entry name" value="FliA_WhiG"/>
    <property type="match status" value="1"/>
</dbReference>
<dbReference type="Gene3D" id="1.10.1740.10">
    <property type="match status" value="1"/>
</dbReference>
<keyword evidence="2 6" id="KW-0805">Transcription regulation</keyword>
<keyword evidence="3 6" id="KW-0731">Sigma factor</keyword>
<keyword evidence="4 6" id="KW-0238">DNA-binding</keyword>
<dbReference type="AlphaFoldDB" id="A0A2T0XLA1"/>
<protein>
    <recommendedName>
        <fullName evidence="6">RNA polymerase sigma factor FliA</fullName>
    </recommendedName>
    <alternativeName>
        <fullName evidence="6">RNA polymerase sigma factor for flagellar operon</fullName>
    </alternativeName>
    <alternativeName>
        <fullName evidence="6">Sigma F</fullName>
    </alternativeName>
    <alternativeName>
        <fullName evidence="6">Sigma-28</fullName>
    </alternativeName>
</protein>
<dbReference type="PRINTS" id="PR00046">
    <property type="entry name" value="SIGMA70FCT"/>
</dbReference>
<dbReference type="GO" id="GO:0003899">
    <property type="term" value="F:DNA-directed RNA polymerase activity"/>
    <property type="evidence" value="ECO:0007669"/>
    <property type="project" value="InterPro"/>
</dbReference>